<evidence type="ECO:0000256" key="2">
    <source>
        <dbReference type="ARBA" id="ARBA00005936"/>
    </source>
</evidence>
<evidence type="ECO:0000256" key="5">
    <source>
        <dbReference type="ARBA" id="ARBA00023136"/>
    </source>
</evidence>
<feature type="compositionally biased region" description="Polar residues" evidence="6">
    <location>
        <begin position="273"/>
        <end position="286"/>
    </location>
</feature>
<reference evidence="8" key="1">
    <citation type="submission" date="2018-10" db="EMBL/GenBank/DDBJ databases">
        <title>De novo assembly of a Great Dane genome.</title>
        <authorList>
            <person name="Kidd J.M."/>
            <person name="Pendleton A.L."/>
            <person name="Shen F."/>
            <person name="Emery S."/>
        </authorList>
    </citation>
    <scope>NUCLEOTIDE SEQUENCE [LARGE SCALE GENOMIC DNA]</scope>
    <source>
        <strain evidence="8">Great Dane</strain>
    </source>
</reference>
<dbReference type="GO" id="GO:0019911">
    <property type="term" value="F:structural constituent of myelin sheath"/>
    <property type="evidence" value="ECO:0007669"/>
    <property type="project" value="InterPro"/>
</dbReference>
<feature type="region of interest" description="Disordered" evidence="6">
    <location>
        <begin position="36"/>
        <end position="350"/>
    </location>
</feature>
<feature type="compositionally biased region" description="Low complexity" evidence="6">
    <location>
        <begin position="225"/>
        <end position="248"/>
    </location>
</feature>
<feature type="signal peptide" evidence="7">
    <location>
        <begin position="1"/>
        <end position="29"/>
    </location>
</feature>
<sequence>MPGGSRTGARPLPVGHFLVCLPVPLACLAGGGGNAPPGGACQRRSCPAAPKGGPGREHADPGQWVDPAVPGAAAGGHGGDVLSVPPGEVAGGAGSGAQPRERSAGQRVQPRPAPPRPAPPGPAHSARGPGRSGRSGRSRRSRRRGAARQVGGRRGRWAGSAAAAFTWPAGSRRRGGGGGGGGVRAEQGAAVSRRGAPARTSLRPWRPASPAPEGGAGGELPTRCAPAGPGLRRPLGLGAASALLTSSAVQDGKPCRKAGVKCGEEQQGEADVEQNNGTPSQDTAVTDSKRTADPKNAWQDANPADPGGRPHLIRLFSRDAPGREDNTFKDRPSESDELQTIQEDSAATPEGLDVMASQKRPSQRHGSKYLASASAMDHARHGFLPRHRDTGILDSLGRFFGGDRGVPKRGSGKVPWLKQRRSPVPSHARSQPGLCNMYQDGHHAARTAHYGSLPQKSQHGRPQDENPVVHFFKNIVTPRTPPPSQGKGRGLSLSRFSWKLLLLRRAVETGGFRTVCELWFVHITCLPSALHTSAVARPPPAPVCCLERIRGTRAAGLQGSPAPPASPPTPDAVSPAPSDRAWTARRPQSPQPKTNVWA</sequence>
<evidence type="ECO:0000313" key="9">
    <source>
        <dbReference type="Proteomes" id="UP000694542"/>
    </source>
</evidence>
<comment type="similarity">
    <text evidence="2">Belongs to the myelin basic protein family.</text>
</comment>
<accession>A0A8C0PJH1</accession>
<feature type="compositionally biased region" description="Basic residues" evidence="6">
    <location>
        <begin position="134"/>
        <end position="156"/>
    </location>
</feature>
<feature type="region of interest" description="Disordered" evidence="6">
    <location>
        <begin position="555"/>
        <end position="598"/>
    </location>
</feature>
<dbReference type="AlphaFoldDB" id="A0A8C0PJH1"/>
<dbReference type="Pfam" id="PF01669">
    <property type="entry name" value="Myelin_MBP"/>
    <property type="match status" value="1"/>
</dbReference>
<feature type="compositionally biased region" description="Polar residues" evidence="6">
    <location>
        <begin position="586"/>
        <end position="598"/>
    </location>
</feature>
<keyword evidence="5" id="KW-0472">Membrane</keyword>
<dbReference type="Ensembl" id="ENSCAFT00040000042.1">
    <property type="protein sequence ID" value="ENSCAFP00040000038.1"/>
    <property type="gene ID" value="ENSCAFG00040000021.1"/>
</dbReference>
<dbReference type="PRINTS" id="PR00212">
    <property type="entry name" value="MYELINMBP"/>
</dbReference>
<feature type="compositionally biased region" description="Pro residues" evidence="6">
    <location>
        <begin position="111"/>
        <end position="122"/>
    </location>
</feature>
<dbReference type="InterPro" id="IPR000548">
    <property type="entry name" value="Myelin_BP"/>
</dbReference>
<evidence type="ECO:0000256" key="3">
    <source>
        <dbReference type="ARBA" id="ARBA00019097"/>
    </source>
</evidence>
<protein>
    <recommendedName>
        <fullName evidence="3">Myelin basic protein</fullName>
    </recommendedName>
</protein>
<comment type="subcellular location">
    <subcellularLocation>
        <location evidence="1">Myelin membrane</location>
        <topology evidence="1">Peripheral membrane protein</topology>
        <orientation evidence="1">Cytoplasmic side</orientation>
    </subcellularLocation>
</comment>
<reference evidence="8" key="2">
    <citation type="submission" date="2025-08" db="UniProtKB">
        <authorList>
            <consortium name="Ensembl"/>
        </authorList>
    </citation>
    <scope>IDENTIFICATION</scope>
</reference>
<gene>
    <name evidence="8" type="primary">MBP</name>
</gene>
<name>A0A8C0PJH1_CANLF</name>
<dbReference type="PANTHER" id="PTHR11429">
    <property type="entry name" value="MYELIN BASIC PROTEIN"/>
    <property type="match status" value="1"/>
</dbReference>
<dbReference type="PANTHER" id="PTHR11429:SF0">
    <property type="entry name" value="MYELIN BASIC PROTEIN"/>
    <property type="match status" value="1"/>
</dbReference>
<dbReference type="OrthoDB" id="8862162at2759"/>
<dbReference type="GO" id="GO:0043209">
    <property type="term" value="C:myelin sheath"/>
    <property type="evidence" value="ECO:0007669"/>
    <property type="project" value="UniProtKB-SubCell"/>
</dbReference>
<evidence type="ECO:0000256" key="1">
    <source>
        <dbReference type="ARBA" id="ARBA00004392"/>
    </source>
</evidence>
<keyword evidence="4" id="KW-1003">Cell membrane</keyword>
<feature type="compositionally biased region" description="Pro residues" evidence="6">
    <location>
        <begin position="561"/>
        <end position="570"/>
    </location>
</feature>
<evidence type="ECO:0000256" key="7">
    <source>
        <dbReference type="SAM" id="SignalP"/>
    </source>
</evidence>
<evidence type="ECO:0000313" key="8">
    <source>
        <dbReference type="Ensembl" id="ENSCAFP00040000038.1"/>
    </source>
</evidence>
<feature type="compositionally biased region" description="Basic and acidic residues" evidence="6">
    <location>
        <begin position="316"/>
        <end position="334"/>
    </location>
</feature>
<evidence type="ECO:0000256" key="4">
    <source>
        <dbReference type="ARBA" id="ARBA00022475"/>
    </source>
</evidence>
<feature type="region of interest" description="Disordered" evidence="6">
    <location>
        <begin position="404"/>
        <end position="431"/>
    </location>
</feature>
<dbReference type="PROSITE" id="PS00569">
    <property type="entry name" value="MYELIN_MBP"/>
    <property type="match status" value="1"/>
</dbReference>
<dbReference type="Proteomes" id="UP000694542">
    <property type="component" value="Chromosome 1"/>
</dbReference>
<keyword evidence="7" id="KW-0732">Signal</keyword>
<organism evidence="8 9">
    <name type="scientific">Canis lupus familiaris</name>
    <name type="common">Dog</name>
    <name type="synonym">Canis familiaris</name>
    <dbReference type="NCBI Taxonomy" id="9615"/>
    <lineage>
        <taxon>Eukaryota</taxon>
        <taxon>Metazoa</taxon>
        <taxon>Chordata</taxon>
        <taxon>Craniata</taxon>
        <taxon>Vertebrata</taxon>
        <taxon>Euteleostomi</taxon>
        <taxon>Mammalia</taxon>
        <taxon>Eutheria</taxon>
        <taxon>Laurasiatheria</taxon>
        <taxon>Carnivora</taxon>
        <taxon>Caniformia</taxon>
        <taxon>Canidae</taxon>
        <taxon>Canis</taxon>
    </lineage>
</organism>
<evidence type="ECO:0000256" key="6">
    <source>
        <dbReference type="SAM" id="MobiDB-lite"/>
    </source>
</evidence>
<feature type="chain" id="PRO_5034699598" description="Myelin basic protein" evidence="7">
    <location>
        <begin position="30"/>
        <end position="598"/>
    </location>
</feature>
<proteinExistence type="inferred from homology"/>